<organism evidence="1 2">
    <name type="scientific">Nephila pilipes</name>
    <name type="common">Giant wood spider</name>
    <name type="synonym">Nephila maculata</name>
    <dbReference type="NCBI Taxonomy" id="299642"/>
    <lineage>
        <taxon>Eukaryota</taxon>
        <taxon>Metazoa</taxon>
        <taxon>Ecdysozoa</taxon>
        <taxon>Arthropoda</taxon>
        <taxon>Chelicerata</taxon>
        <taxon>Arachnida</taxon>
        <taxon>Araneae</taxon>
        <taxon>Araneomorphae</taxon>
        <taxon>Entelegynae</taxon>
        <taxon>Araneoidea</taxon>
        <taxon>Nephilidae</taxon>
        <taxon>Nephila</taxon>
    </lineage>
</organism>
<evidence type="ECO:0000313" key="1">
    <source>
        <dbReference type="EMBL" id="GFT10164.1"/>
    </source>
</evidence>
<evidence type="ECO:0000313" key="2">
    <source>
        <dbReference type="Proteomes" id="UP000887013"/>
    </source>
</evidence>
<protein>
    <submittedName>
        <fullName evidence="1">Uncharacterized protein</fullName>
    </submittedName>
</protein>
<proteinExistence type="predicted"/>
<comment type="caution">
    <text evidence="1">The sequence shown here is derived from an EMBL/GenBank/DDBJ whole genome shotgun (WGS) entry which is preliminary data.</text>
</comment>
<reference evidence="1" key="1">
    <citation type="submission" date="2020-08" db="EMBL/GenBank/DDBJ databases">
        <title>Multicomponent nature underlies the extraordinary mechanical properties of spider dragline silk.</title>
        <authorList>
            <person name="Kono N."/>
            <person name="Nakamura H."/>
            <person name="Mori M."/>
            <person name="Yoshida Y."/>
            <person name="Ohtoshi R."/>
            <person name="Malay A.D."/>
            <person name="Moran D.A.P."/>
            <person name="Tomita M."/>
            <person name="Numata K."/>
            <person name="Arakawa K."/>
        </authorList>
    </citation>
    <scope>NUCLEOTIDE SEQUENCE</scope>
</reference>
<keyword evidence="2" id="KW-1185">Reference proteome</keyword>
<sequence length="100" mass="11006">MAFFTTTSRTLVKPSHQKRIAKKSTKCSKNYGSTVCLTNDSTQNERTGIRNSTSPCSLIIPLSDRLSLFQESSQLLAKNGSSTTKQQVKIPLKSSLVLQL</sequence>
<accession>A0A8X6TF45</accession>
<name>A0A8X6TF45_NEPPI</name>
<dbReference type="EMBL" id="BMAW01103648">
    <property type="protein sequence ID" value="GFT10164.1"/>
    <property type="molecule type" value="Genomic_DNA"/>
</dbReference>
<dbReference type="AlphaFoldDB" id="A0A8X6TF45"/>
<dbReference type="Proteomes" id="UP000887013">
    <property type="component" value="Unassembled WGS sequence"/>
</dbReference>
<gene>
    <name evidence="1" type="ORF">NPIL_149241</name>
</gene>